<dbReference type="GO" id="GO:0006914">
    <property type="term" value="P:autophagy"/>
    <property type="evidence" value="ECO:0007669"/>
    <property type="project" value="TreeGrafter"/>
</dbReference>
<keyword evidence="8" id="KW-1185">Reference proteome</keyword>
<accession>A0A6A6UK26</accession>
<evidence type="ECO:0000259" key="6">
    <source>
        <dbReference type="PROSITE" id="PS50219"/>
    </source>
</evidence>
<dbReference type="OrthoDB" id="5325112at2759"/>
<name>A0A6A6UK26_9PEZI</name>
<dbReference type="InterPro" id="IPR001180">
    <property type="entry name" value="CNH_dom"/>
</dbReference>
<protein>
    <recommendedName>
        <fullName evidence="6">CNH domain-containing protein</fullName>
    </recommendedName>
</protein>
<dbReference type="GO" id="GO:0015031">
    <property type="term" value="P:protein transport"/>
    <property type="evidence" value="ECO:0007669"/>
    <property type="project" value="UniProtKB-KW"/>
</dbReference>
<keyword evidence="2" id="KW-0813">Transport</keyword>
<feature type="region of interest" description="Disordered" evidence="5">
    <location>
        <begin position="285"/>
        <end position="338"/>
    </location>
</feature>
<comment type="subcellular location">
    <subcellularLocation>
        <location evidence="1">Cytoplasm</location>
    </subcellularLocation>
</comment>
<evidence type="ECO:0000256" key="4">
    <source>
        <dbReference type="ARBA" id="ARBA00022927"/>
    </source>
</evidence>
<dbReference type="AlphaFoldDB" id="A0A6A6UK26"/>
<dbReference type="GO" id="GO:0005737">
    <property type="term" value="C:cytoplasm"/>
    <property type="evidence" value="ECO:0007669"/>
    <property type="project" value="UniProtKB-SubCell"/>
</dbReference>
<feature type="compositionally biased region" description="Polar residues" evidence="5">
    <location>
        <begin position="221"/>
        <end position="241"/>
    </location>
</feature>
<dbReference type="PANTHER" id="PTHR12894">
    <property type="entry name" value="CNH DOMAIN CONTAINING"/>
    <property type="match status" value="1"/>
</dbReference>
<evidence type="ECO:0000256" key="3">
    <source>
        <dbReference type="ARBA" id="ARBA00022490"/>
    </source>
</evidence>
<feature type="region of interest" description="Disordered" evidence="5">
    <location>
        <begin position="212"/>
        <end position="265"/>
    </location>
</feature>
<dbReference type="EMBL" id="MU004231">
    <property type="protein sequence ID" value="KAF2672599.1"/>
    <property type="molecule type" value="Genomic_DNA"/>
</dbReference>
<organism evidence="7 8">
    <name type="scientific">Microthyrium microscopicum</name>
    <dbReference type="NCBI Taxonomy" id="703497"/>
    <lineage>
        <taxon>Eukaryota</taxon>
        <taxon>Fungi</taxon>
        <taxon>Dikarya</taxon>
        <taxon>Ascomycota</taxon>
        <taxon>Pezizomycotina</taxon>
        <taxon>Dothideomycetes</taxon>
        <taxon>Dothideomycetes incertae sedis</taxon>
        <taxon>Microthyriales</taxon>
        <taxon>Microthyriaceae</taxon>
        <taxon>Microthyrium</taxon>
    </lineage>
</organism>
<evidence type="ECO:0000313" key="8">
    <source>
        <dbReference type="Proteomes" id="UP000799302"/>
    </source>
</evidence>
<reference evidence="7" key="1">
    <citation type="journal article" date="2020" name="Stud. Mycol.">
        <title>101 Dothideomycetes genomes: a test case for predicting lifestyles and emergence of pathogens.</title>
        <authorList>
            <person name="Haridas S."/>
            <person name="Albert R."/>
            <person name="Binder M."/>
            <person name="Bloem J."/>
            <person name="Labutti K."/>
            <person name="Salamov A."/>
            <person name="Andreopoulos B."/>
            <person name="Baker S."/>
            <person name="Barry K."/>
            <person name="Bills G."/>
            <person name="Bluhm B."/>
            <person name="Cannon C."/>
            <person name="Castanera R."/>
            <person name="Culley D."/>
            <person name="Daum C."/>
            <person name="Ezra D."/>
            <person name="Gonzalez J."/>
            <person name="Henrissat B."/>
            <person name="Kuo A."/>
            <person name="Liang C."/>
            <person name="Lipzen A."/>
            <person name="Lutzoni F."/>
            <person name="Magnuson J."/>
            <person name="Mondo S."/>
            <person name="Nolan M."/>
            <person name="Ohm R."/>
            <person name="Pangilinan J."/>
            <person name="Park H.-J."/>
            <person name="Ramirez L."/>
            <person name="Alfaro M."/>
            <person name="Sun H."/>
            <person name="Tritt A."/>
            <person name="Yoshinaga Y."/>
            <person name="Zwiers L.-H."/>
            <person name="Turgeon B."/>
            <person name="Goodwin S."/>
            <person name="Spatafora J."/>
            <person name="Crous P."/>
            <person name="Grigoriev I."/>
        </authorList>
    </citation>
    <scope>NUCLEOTIDE SEQUENCE</scope>
    <source>
        <strain evidence="7">CBS 115976</strain>
    </source>
</reference>
<sequence>MEEPLETGTYVLRSLIKNIDLTADGESETVRITCVELWEENLYIGTSAGEVLHHVCFPPDPNSPNEEPSFILASRQKPPTLQTTGQGIQQILILPAVGKACVISNNTLNFYTLPELSPGYANVNPLTCGWVGGVDLEADPKDPAEGVAVMLGLRSKIRLVDVGRQSPKRFQDIDFGGCQTSVRRGDFACVADSRSYALLDVQQQRKVPLFPISSVDDHSPDLSSTFSDEASIGSGTLSRTMSPDPLRNTIQQERGHRKSSSLNVFRKDGEGLGADLLRPGSLQRYGFDSPLSRRNGSRRVSAADLLPDTSPRPELGKPLPSLPPGSFDSRPGSTSPSKPIVRLKPLIASPNSQLFLLVTGTAVDEPCVGMFVNLDGELDRGTIEFPNYPDALVVDGNGLNMASSMAGEEMGDEGYVLAVVQRSTFQGPKKDIEIQRWDIEAGEGARAKEWLNITTIYPSAVEESIGLRSIMAPVSIGMPEVAYKLAMKPIHLAAGSVTKPEPNTKREREEEDFVQRLCRFNSQIAFWHGDQISWIVRNPTVMKLDSRLRLAQATSIGSDALISPQRDLIQNIFNDIRDARTTNELDYFSLRYIRQKAALLLFMDLIVQTMANVVVSEQEKQYTEQALVESEVDPRIILAFLPTIQDEVIQSNEGIWVQGGLRTLLETFFSQNDLNKLPTTIHGPYGENILFVVKHFLQIWRRKKGNPSVTDGGQVFPTVDAALVHILLLIDGEESSGTSSSGSVRTELYAVVDNGVEGFERVVTLLEQFKRLYVLSRLYQKKKLLSMVLATWKRILSGEEDAGGEFVEGELELRKYLSKLKDRKLVIEYATWLAARNPKLGVQVFADENSRVTIPTNEALLILRQSAPNAVKDYLEFLVFGKKQSQHINELIAYYLDIVLDELKDSPESRSILIQSYETYRALTPPKPTYRQFITDNAVQAEWWHSRLRLLHLLGSSHGPAASYDVEKILTRLEPYIHELVPEMIILNGRQGYHKEALHLLTQGLGDFDTAISYCLLGGSSIFRPPSGFVPEDSLPTRDEQAILFDFLLLEFLAIENVSDRIERTGELLERFGSWFDASYVLNLLPDDWAVNVFSAFLVNSLQRLVRDKREATMTRALSMAQNLRVNDQFIEKSKEIGPILIDSEVKSP</sequence>
<gene>
    <name evidence="7" type="ORF">BT63DRAFT_409703</name>
</gene>
<keyword evidence="3" id="KW-0963">Cytoplasm</keyword>
<keyword evidence="4" id="KW-0653">Protein transport</keyword>
<evidence type="ECO:0000256" key="5">
    <source>
        <dbReference type="SAM" id="MobiDB-lite"/>
    </source>
</evidence>
<dbReference type="Proteomes" id="UP000799302">
    <property type="component" value="Unassembled WGS sequence"/>
</dbReference>
<dbReference type="InterPro" id="IPR032914">
    <property type="entry name" value="Vam6/VPS39/TRAP1"/>
</dbReference>
<feature type="domain" description="CNH" evidence="6">
    <location>
        <begin position="29"/>
        <end position="438"/>
    </location>
</feature>
<dbReference type="GO" id="GO:0016020">
    <property type="term" value="C:membrane"/>
    <property type="evidence" value="ECO:0007669"/>
    <property type="project" value="TreeGrafter"/>
</dbReference>
<dbReference type="GO" id="GO:0034058">
    <property type="term" value="P:endosomal vesicle fusion"/>
    <property type="evidence" value="ECO:0007669"/>
    <property type="project" value="TreeGrafter"/>
</dbReference>
<evidence type="ECO:0000256" key="1">
    <source>
        <dbReference type="ARBA" id="ARBA00004496"/>
    </source>
</evidence>
<dbReference type="PANTHER" id="PTHR12894:SF27">
    <property type="entry name" value="TRANSFORMING GROWTH FACTOR-BETA RECEPTOR-ASSOCIATED PROTEIN 1"/>
    <property type="match status" value="1"/>
</dbReference>
<proteinExistence type="predicted"/>
<evidence type="ECO:0000313" key="7">
    <source>
        <dbReference type="EMBL" id="KAF2672599.1"/>
    </source>
</evidence>
<evidence type="ECO:0000256" key="2">
    <source>
        <dbReference type="ARBA" id="ARBA00022448"/>
    </source>
</evidence>
<dbReference type="PROSITE" id="PS50219">
    <property type="entry name" value="CNH"/>
    <property type="match status" value="1"/>
</dbReference>